<dbReference type="Proteomes" id="UP000663859">
    <property type="component" value="Unassembled WGS sequence"/>
</dbReference>
<comment type="caution">
    <text evidence="1">The sequence shown here is derived from an EMBL/GenBank/DDBJ whole genome shotgun (WGS) entry which is preliminary data.</text>
</comment>
<name>A0A8J2FTB2_9BACT</name>
<proteinExistence type="predicted"/>
<dbReference type="EMBL" id="CAJNOB010000034">
    <property type="protein sequence ID" value="CAF0701161.1"/>
    <property type="molecule type" value="Genomic_DNA"/>
</dbReference>
<evidence type="ECO:0000313" key="2">
    <source>
        <dbReference type="Proteomes" id="UP000663859"/>
    </source>
</evidence>
<organism evidence="1 2">
    <name type="scientific">Candidatus Methylacidithermus pantelleriae</name>
    <dbReference type="NCBI Taxonomy" id="2744239"/>
    <lineage>
        <taxon>Bacteria</taxon>
        <taxon>Pseudomonadati</taxon>
        <taxon>Verrucomicrobiota</taxon>
        <taxon>Methylacidiphilae</taxon>
        <taxon>Methylacidiphilales</taxon>
        <taxon>Methylacidiphilaceae</taxon>
        <taxon>Candidatus Methylacidithermus</taxon>
    </lineage>
</organism>
<evidence type="ECO:0000313" key="1">
    <source>
        <dbReference type="EMBL" id="CAF0701161.1"/>
    </source>
</evidence>
<keyword evidence="2" id="KW-1185">Reference proteome</keyword>
<reference evidence="1" key="1">
    <citation type="submission" date="2021-02" db="EMBL/GenBank/DDBJ databases">
        <authorList>
            <person name="Cremers G."/>
            <person name="Picone N."/>
        </authorList>
    </citation>
    <scope>NUCLEOTIDE SEQUENCE</scope>
    <source>
        <strain evidence="1">PQ17</strain>
    </source>
</reference>
<sequence>MELFQRSGYSWWLGGVVEWVVEVSFLGLCRRILRKPVVFYQG</sequence>
<gene>
    <name evidence="1" type="ORF">MPNT_40169</name>
</gene>
<accession>A0A8J2FTB2</accession>
<protein>
    <submittedName>
        <fullName evidence="1">Uncharacterized protein</fullName>
    </submittedName>
</protein>
<dbReference type="AlphaFoldDB" id="A0A8J2FTB2"/>